<feature type="repeat" description="PPR" evidence="2">
    <location>
        <begin position="290"/>
        <end position="324"/>
    </location>
</feature>
<dbReference type="GO" id="GO:0009451">
    <property type="term" value="P:RNA modification"/>
    <property type="evidence" value="ECO:0007669"/>
    <property type="project" value="InterPro"/>
</dbReference>
<dbReference type="InterPro" id="IPR002885">
    <property type="entry name" value="PPR_rpt"/>
</dbReference>
<dbReference type="NCBIfam" id="TIGR00756">
    <property type="entry name" value="PPR"/>
    <property type="match status" value="3"/>
</dbReference>
<feature type="repeat" description="PPR" evidence="2">
    <location>
        <begin position="149"/>
        <end position="183"/>
    </location>
</feature>
<dbReference type="AlphaFoldDB" id="A0AAN9HXJ5"/>
<evidence type="ECO:0000256" key="1">
    <source>
        <dbReference type="ARBA" id="ARBA00022737"/>
    </source>
</evidence>
<keyword evidence="4" id="KW-1185">Reference proteome</keyword>
<evidence type="ECO:0000313" key="3">
    <source>
        <dbReference type="EMBL" id="KAK7257409.1"/>
    </source>
</evidence>
<feature type="repeat" description="PPR" evidence="2">
    <location>
        <begin position="49"/>
        <end position="83"/>
    </location>
</feature>
<reference evidence="3 4" key="1">
    <citation type="submission" date="2024-01" db="EMBL/GenBank/DDBJ databases">
        <title>The genomes of 5 underutilized Papilionoideae crops provide insights into root nodulation and disease resistanc.</title>
        <authorList>
            <person name="Yuan L."/>
        </authorList>
    </citation>
    <scope>NUCLEOTIDE SEQUENCE [LARGE SCALE GENOMIC DNA]</scope>
    <source>
        <strain evidence="3">ZHUSHIDOU_FW_LH</strain>
        <tissue evidence="3">Leaf</tissue>
    </source>
</reference>
<dbReference type="EMBL" id="JAYWIO010000006">
    <property type="protein sequence ID" value="KAK7257409.1"/>
    <property type="molecule type" value="Genomic_DNA"/>
</dbReference>
<evidence type="ECO:0008006" key="5">
    <source>
        <dbReference type="Google" id="ProtNLM"/>
    </source>
</evidence>
<comment type="caution">
    <text evidence="3">The sequence shown here is derived from an EMBL/GenBank/DDBJ whole genome shotgun (WGS) entry which is preliminary data.</text>
</comment>
<protein>
    <recommendedName>
        <fullName evidence="5">Pentatricopeptide repeat protein</fullName>
    </recommendedName>
</protein>
<dbReference type="GO" id="GO:0003723">
    <property type="term" value="F:RNA binding"/>
    <property type="evidence" value="ECO:0007669"/>
    <property type="project" value="InterPro"/>
</dbReference>
<dbReference type="Gene3D" id="1.25.40.10">
    <property type="entry name" value="Tetratricopeptide repeat domain"/>
    <property type="match status" value="3"/>
</dbReference>
<organism evidence="3 4">
    <name type="scientific">Crotalaria pallida</name>
    <name type="common">Smooth rattlebox</name>
    <name type="synonym">Crotalaria striata</name>
    <dbReference type="NCBI Taxonomy" id="3830"/>
    <lineage>
        <taxon>Eukaryota</taxon>
        <taxon>Viridiplantae</taxon>
        <taxon>Streptophyta</taxon>
        <taxon>Embryophyta</taxon>
        <taxon>Tracheophyta</taxon>
        <taxon>Spermatophyta</taxon>
        <taxon>Magnoliopsida</taxon>
        <taxon>eudicotyledons</taxon>
        <taxon>Gunneridae</taxon>
        <taxon>Pentapetalae</taxon>
        <taxon>rosids</taxon>
        <taxon>fabids</taxon>
        <taxon>Fabales</taxon>
        <taxon>Fabaceae</taxon>
        <taxon>Papilionoideae</taxon>
        <taxon>50 kb inversion clade</taxon>
        <taxon>genistoids sensu lato</taxon>
        <taxon>core genistoids</taxon>
        <taxon>Crotalarieae</taxon>
        <taxon>Crotalaria</taxon>
    </lineage>
</organism>
<dbReference type="InterPro" id="IPR046960">
    <property type="entry name" value="PPR_At4g14850-like_plant"/>
</dbReference>
<dbReference type="Pfam" id="PF01535">
    <property type="entry name" value="PPR"/>
    <property type="match status" value="6"/>
</dbReference>
<proteinExistence type="predicted"/>
<gene>
    <name evidence="3" type="ORF">RIF29_31375</name>
</gene>
<dbReference type="Pfam" id="PF13041">
    <property type="entry name" value="PPR_2"/>
    <property type="match status" value="1"/>
</dbReference>
<evidence type="ECO:0000256" key="2">
    <source>
        <dbReference type="PROSITE-ProRule" id="PRU00708"/>
    </source>
</evidence>
<dbReference type="PANTHER" id="PTHR47926">
    <property type="entry name" value="PENTATRICOPEPTIDE REPEAT-CONTAINING PROTEIN"/>
    <property type="match status" value="1"/>
</dbReference>
<dbReference type="FunFam" id="1.25.40.10:FF:000242">
    <property type="entry name" value="Pentatricopeptide repeat-containing protein"/>
    <property type="match status" value="1"/>
</dbReference>
<dbReference type="PANTHER" id="PTHR47926:SF348">
    <property type="entry name" value="PENTATRICOPEPTIDE REPEAT-CONTAINING PROTEIN"/>
    <property type="match status" value="1"/>
</dbReference>
<dbReference type="PROSITE" id="PS51375">
    <property type="entry name" value="PPR"/>
    <property type="match status" value="3"/>
</dbReference>
<name>A0AAN9HXJ5_CROPI</name>
<sequence>MFMSHSSECLLQLAQHCIKHTTQIKQIHSLLITNGYLLNNHHHHKKWMPTLLYNALIRAHHTAGFPHKALILFAHMLSNQVPPNFHTFPPLLKSAATYHPFLNTALHTQALKRGMLSDPFIQTTLVALYARNNSLDHARKVFEEIPLFCVVAFNAMLNAFCVNGDMEGALSLFERMPRWDVVTWTTIVNGFAVNGRFVAAIRFFGKMIGHEDVVDHLVKPNEATLVSVLSSCANLDGREALDYGKQVHGYMVMNEVKLGVFVGTSLINLYGKMGCLSYAVNVFNRMASREVCTWNAMLSSLASNGKEKEALDMFEKMKVEGLQPNSITFVAVLTACGRGNFVREGLELFRSMWHDFQVEPIMEHYGCVIDLLGRAGHLQEAADIMRNMPFEPDTSVLGAFLGACRIHGAIELGEEIGRKMPKLQTQNCGQYVLLSSMNAENERWDRAANLRKDIIEAGIKIPAYSIVHLT</sequence>
<dbReference type="Proteomes" id="UP001372338">
    <property type="component" value="Unassembled WGS sequence"/>
</dbReference>
<evidence type="ECO:0000313" key="4">
    <source>
        <dbReference type="Proteomes" id="UP001372338"/>
    </source>
</evidence>
<dbReference type="InterPro" id="IPR011990">
    <property type="entry name" value="TPR-like_helical_dom_sf"/>
</dbReference>
<keyword evidence="1" id="KW-0677">Repeat</keyword>
<accession>A0AAN9HXJ5</accession>